<dbReference type="InterPro" id="IPR007110">
    <property type="entry name" value="Ig-like_dom"/>
</dbReference>
<accession>A0AAV3XZT7</accession>
<dbReference type="InterPro" id="IPR013106">
    <property type="entry name" value="Ig_V-set"/>
</dbReference>
<evidence type="ECO:0000256" key="14">
    <source>
        <dbReference type="ARBA" id="ARBA00023157"/>
    </source>
</evidence>
<dbReference type="InterPro" id="IPR052615">
    <property type="entry name" value="FGFRL"/>
</dbReference>
<protein>
    <recommendedName>
        <fullName evidence="2">receptor protein-tyrosine kinase</fullName>
        <ecNumber evidence="2">2.7.10.1</ecNumber>
    </recommendedName>
</protein>
<comment type="subcellular location">
    <subcellularLocation>
        <location evidence="1">Membrane</location>
        <topology evidence="1">Single-pass membrane protein</topology>
    </subcellularLocation>
</comment>
<evidence type="ECO:0000256" key="9">
    <source>
        <dbReference type="ARBA" id="ARBA00022777"/>
    </source>
</evidence>
<keyword evidence="22" id="KW-1185">Reference proteome</keyword>
<evidence type="ECO:0000256" key="15">
    <source>
        <dbReference type="ARBA" id="ARBA00023170"/>
    </source>
</evidence>
<feature type="domain" description="Ig-like" evidence="20">
    <location>
        <begin position="282"/>
        <end position="394"/>
    </location>
</feature>
<evidence type="ECO:0000256" key="10">
    <source>
        <dbReference type="ARBA" id="ARBA00022840"/>
    </source>
</evidence>
<organism evidence="21 22">
    <name type="scientific">Plakobranchus ocellatus</name>
    <dbReference type="NCBI Taxonomy" id="259542"/>
    <lineage>
        <taxon>Eukaryota</taxon>
        <taxon>Metazoa</taxon>
        <taxon>Spiralia</taxon>
        <taxon>Lophotrochozoa</taxon>
        <taxon>Mollusca</taxon>
        <taxon>Gastropoda</taxon>
        <taxon>Heterobranchia</taxon>
        <taxon>Euthyneura</taxon>
        <taxon>Panpulmonata</taxon>
        <taxon>Sacoglossa</taxon>
        <taxon>Placobranchoidea</taxon>
        <taxon>Plakobranchidae</taxon>
        <taxon>Plakobranchus</taxon>
    </lineage>
</organism>
<evidence type="ECO:0000256" key="13">
    <source>
        <dbReference type="ARBA" id="ARBA00023137"/>
    </source>
</evidence>
<evidence type="ECO:0000256" key="6">
    <source>
        <dbReference type="ARBA" id="ARBA00022729"/>
    </source>
</evidence>
<evidence type="ECO:0000256" key="11">
    <source>
        <dbReference type="ARBA" id="ARBA00022989"/>
    </source>
</evidence>
<evidence type="ECO:0000256" key="2">
    <source>
        <dbReference type="ARBA" id="ARBA00011902"/>
    </source>
</evidence>
<reference evidence="21 22" key="1">
    <citation type="journal article" date="2021" name="Elife">
        <title>Chloroplast acquisition without the gene transfer in kleptoplastic sea slugs, Plakobranchus ocellatus.</title>
        <authorList>
            <person name="Maeda T."/>
            <person name="Takahashi S."/>
            <person name="Yoshida T."/>
            <person name="Shimamura S."/>
            <person name="Takaki Y."/>
            <person name="Nagai Y."/>
            <person name="Toyoda A."/>
            <person name="Suzuki Y."/>
            <person name="Arimoto A."/>
            <person name="Ishii H."/>
            <person name="Satoh N."/>
            <person name="Nishiyama T."/>
            <person name="Hasebe M."/>
            <person name="Maruyama T."/>
            <person name="Minagawa J."/>
            <person name="Obokata J."/>
            <person name="Shigenobu S."/>
        </authorList>
    </citation>
    <scope>NUCLEOTIDE SEQUENCE [LARGE SCALE GENOMIC DNA]</scope>
</reference>
<gene>
    <name evidence="21" type="ORF">PoB_000219200</name>
</gene>
<feature type="region of interest" description="Disordered" evidence="18">
    <location>
        <begin position="529"/>
        <end position="557"/>
    </location>
</feature>
<feature type="region of interest" description="Disordered" evidence="18">
    <location>
        <begin position="395"/>
        <end position="439"/>
    </location>
</feature>
<evidence type="ECO:0000256" key="17">
    <source>
        <dbReference type="ARBA" id="ARBA00023319"/>
    </source>
</evidence>
<dbReference type="InterPro" id="IPR003599">
    <property type="entry name" value="Ig_sub"/>
</dbReference>
<evidence type="ECO:0000313" key="22">
    <source>
        <dbReference type="Proteomes" id="UP000735302"/>
    </source>
</evidence>
<keyword evidence="7" id="KW-0677">Repeat</keyword>
<feature type="domain" description="Ig-like" evidence="20">
    <location>
        <begin position="58"/>
        <end position="147"/>
    </location>
</feature>
<proteinExistence type="predicted"/>
<dbReference type="GO" id="GO:0017134">
    <property type="term" value="F:fibroblast growth factor binding"/>
    <property type="evidence" value="ECO:0007669"/>
    <property type="project" value="TreeGrafter"/>
</dbReference>
<feature type="compositionally biased region" description="Pro residues" evidence="18">
    <location>
        <begin position="474"/>
        <end position="485"/>
    </location>
</feature>
<dbReference type="EMBL" id="BLXT01000290">
    <property type="protein sequence ID" value="GFN75686.1"/>
    <property type="molecule type" value="Genomic_DNA"/>
</dbReference>
<feature type="domain" description="Ig-like" evidence="20">
    <location>
        <begin position="178"/>
        <end position="273"/>
    </location>
</feature>
<name>A0AAV3XZT7_9GAST</name>
<evidence type="ECO:0000256" key="12">
    <source>
        <dbReference type="ARBA" id="ARBA00023136"/>
    </source>
</evidence>
<dbReference type="SMART" id="SM00406">
    <property type="entry name" value="IGv"/>
    <property type="match status" value="3"/>
</dbReference>
<keyword evidence="8" id="KW-0547">Nucleotide-binding</keyword>
<evidence type="ECO:0000256" key="3">
    <source>
        <dbReference type="ARBA" id="ARBA00022553"/>
    </source>
</evidence>
<dbReference type="CDD" id="cd00096">
    <property type="entry name" value="Ig"/>
    <property type="match status" value="1"/>
</dbReference>
<keyword evidence="4" id="KW-0808">Transferase</keyword>
<evidence type="ECO:0000256" key="19">
    <source>
        <dbReference type="SAM" id="Phobius"/>
    </source>
</evidence>
<keyword evidence="3" id="KW-0597">Phosphoprotein</keyword>
<dbReference type="FunFam" id="2.60.40.10:FF:000016">
    <property type="entry name" value="Fibroblast growth factor receptor"/>
    <property type="match status" value="1"/>
</dbReference>
<dbReference type="PROSITE" id="PS50835">
    <property type="entry name" value="IG_LIKE"/>
    <property type="match status" value="3"/>
</dbReference>
<dbReference type="GO" id="GO:0005524">
    <property type="term" value="F:ATP binding"/>
    <property type="evidence" value="ECO:0007669"/>
    <property type="project" value="UniProtKB-KW"/>
</dbReference>
<keyword evidence="9" id="KW-0418">Kinase</keyword>
<dbReference type="PANTHER" id="PTHR19890">
    <property type="entry name" value="FIBROBLAST GROWTH FACTOR RECEPTOR"/>
    <property type="match status" value="1"/>
</dbReference>
<keyword evidence="13" id="KW-0829">Tyrosine-protein kinase</keyword>
<evidence type="ECO:0000256" key="7">
    <source>
        <dbReference type="ARBA" id="ARBA00022737"/>
    </source>
</evidence>
<dbReference type="AlphaFoldDB" id="A0AAV3XZT7"/>
<comment type="caution">
    <text evidence="21">The sequence shown here is derived from an EMBL/GenBank/DDBJ whole genome shotgun (WGS) entry which is preliminary data.</text>
</comment>
<dbReference type="Pfam" id="PF07679">
    <property type="entry name" value="I-set"/>
    <property type="match status" value="1"/>
</dbReference>
<keyword evidence="6" id="KW-0732">Signal</keyword>
<dbReference type="Gene3D" id="2.60.40.10">
    <property type="entry name" value="Immunoglobulins"/>
    <property type="match status" value="3"/>
</dbReference>
<feature type="region of interest" description="Disordered" evidence="18">
    <location>
        <begin position="468"/>
        <end position="489"/>
    </location>
</feature>
<dbReference type="EC" id="2.7.10.1" evidence="2"/>
<keyword evidence="14" id="KW-1015">Disulfide bond</keyword>
<dbReference type="SUPFAM" id="SSF48726">
    <property type="entry name" value="Immunoglobulin"/>
    <property type="match status" value="3"/>
</dbReference>
<evidence type="ECO:0000256" key="16">
    <source>
        <dbReference type="ARBA" id="ARBA00023180"/>
    </source>
</evidence>
<feature type="compositionally biased region" description="Polar residues" evidence="18">
    <location>
        <begin position="400"/>
        <end position="419"/>
    </location>
</feature>
<dbReference type="InterPro" id="IPR036179">
    <property type="entry name" value="Ig-like_dom_sf"/>
</dbReference>
<dbReference type="InterPro" id="IPR013783">
    <property type="entry name" value="Ig-like_fold"/>
</dbReference>
<evidence type="ECO:0000256" key="5">
    <source>
        <dbReference type="ARBA" id="ARBA00022692"/>
    </source>
</evidence>
<dbReference type="InterPro" id="IPR003598">
    <property type="entry name" value="Ig_sub2"/>
</dbReference>
<dbReference type="SMART" id="SM00409">
    <property type="entry name" value="IG"/>
    <property type="match status" value="3"/>
</dbReference>
<keyword evidence="16" id="KW-0325">Glycoprotein</keyword>
<keyword evidence="12 19" id="KW-0472">Membrane</keyword>
<keyword evidence="11 19" id="KW-1133">Transmembrane helix</keyword>
<evidence type="ECO:0000259" key="20">
    <source>
        <dbReference type="PROSITE" id="PS50835"/>
    </source>
</evidence>
<dbReference type="GO" id="GO:0005886">
    <property type="term" value="C:plasma membrane"/>
    <property type="evidence" value="ECO:0007669"/>
    <property type="project" value="TreeGrafter"/>
</dbReference>
<evidence type="ECO:0000313" key="21">
    <source>
        <dbReference type="EMBL" id="GFN75686.1"/>
    </source>
</evidence>
<evidence type="ECO:0000256" key="1">
    <source>
        <dbReference type="ARBA" id="ARBA00004167"/>
    </source>
</evidence>
<dbReference type="PANTHER" id="PTHR19890:SF10">
    <property type="entry name" value="FIBROBLAST GROWTH FACTOR RECEPTOR-LIKE 1"/>
    <property type="match status" value="1"/>
</dbReference>
<keyword evidence="15 21" id="KW-0675">Receptor</keyword>
<evidence type="ECO:0000256" key="8">
    <source>
        <dbReference type="ARBA" id="ARBA00022741"/>
    </source>
</evidence>
<dbReference type="InterPro" id="IPR013098">
    <property type="entry name" value="Ig_I-set"/>
</dbReference>
<dbReference type="Pfam" id="PF13927">
    <property type="entry name" value="Ig_3"/>
    <property type="match status" value="2"/>
</dbReference>
<evidence type="ECO:0000256" key="18">
    <source>
        <dbReference type="SAM" id="MobiDB-lite"/>
    </source>
</evidence>
<keyword evidence="10" id="KW-0067">ATP-binding</keyword>
<evidence type="ECO:0000256" key="4">
    <source>
        <dbReference type="ARBA" id="ARBA00022679"/>
    </source>
</evidence>
<keyword evidence="17" id="KW-0393">Immunoglobulin domain</keyword>
<dbReference type="GO" id="GO:0005007">
    <property type="term" value="F:fibroblast growth factor receptor activity"/>
    <property type="evidence" value="ECO:0007669"/>
    <property type="project" value="TreeGrafter"/>
</dbReference>
<feature type="transmembrane region" description="Helical" evidence="19">
    <location>
        <begin position="444"/>
        <end position="462"/>
    </location>
</feature>
<feature type="compositionally biased region" description="Polar residues" evidence="18">
    <location>
        <begin position="531"/>
        <end position="557"/>
    </location>
</feature>
<dbReference type="FunFam" id="2.60.40.10:FF:000032">
    <property type="entry name" value="palladin isoform X1"/>
    <property type="match status" value="1"/>
</dbReference>
<dbReference type="SMART" id="SM00408">
    <property type="entry name" value="IGc2"/>
    <property type="match status" value="3"/>
</dbReference>
<dbReference type="FunFam" id="2.60.40.10:FF:000020">
    <property type="entry name" value="Fibroblast growth factor receptor"/>
    <property type="match status" value="1"/>
</dbReference>
<sequence length="570" mass="63611">MNEVHTVNSEMWPLLGCLAVDECGPLEVEMRHSMGSVTVLRALLSIQAALLCAANLPPTVPCARENRVIAKLGKAVRLECDAHSSPSSDLYRYWKKDGQALNPGSNRYLKNDNRNLRIRPVQMNDAGVYTCIVTNGYGSDSCNHTVVVKDEENQVFQEGNRQFRLSEDVDIQRKGAKPMFENIEKMEEGRNLVKPKGSSISLSCRVVGNPRPEVHWLRNGQAFEELQQQNQMVKLRNNQAVLRLSNLSDKDEASYTCVAMNSLGRVNFTYTLTVVGEISAKPRLIAPHPINHTVAVGDSVSFHCYVQSDESDEKPDVEWLKQLKEGEQVPNPVPYNGQQFQVLRNAGLWLRERLSNGLYLNKLVIRNVQPSDEGMFVCSATNRMGFETRRAFLSVKPGTGHNSNRGQSIYNGRHSNSLDGSDDPSSRNPAPEDDDNGSNLPLQIALPACAVLALILISIFFMQRSHNRCRKSTPPAPPAPRPPVPPHEREAYYYSNCNQHHLHQQQQAVNPLLLSSREKMASTPKMVAITPTPSGELTGGSSDFSSVSRTHPSSNTTPYYYHHNHLNYGY</sequence>
<dbReference type="Proteomes" id="UP000735302">
    <property type="component" value="Unassembled WGS sequence"/>
</dbReference>
<keyword evidence="5 19" id="KW-0812">Transmembrane</keyword>